<protein>
    <recommendedName>
        <fullName evidence="4">Polyprotein protein</fullName>
    </recommendedName>
</protein>
<dbReference type="Gramene" id="PGSC0003DMT400093409">
    <property type="protein sequence ID" value="PGSC0003DMT400093409"/>
    <property type="gene ID" value="PGSC0003DMG400042980"/>
</dbReference>
<evidence type="ECO:0000313" key="3">
    <source>
        <dbReference type="Proteomes" id="UP000011115"/>
    </source>
</evidence>
<evidence type="ECO:0008006" key="4">
    <source>
        <dbReference type="Google" id="ProtNLM"/>
    </source>
</evidence>
<accession>M1DRW7</accession>
<dbReference type="AlphaFoldDB" id="M1DRW7"/>
<feature type="compositionally biased region" description="Acidic residues" evidence="1">
    <location>
        <begin position="214"/>
        <end position="223"/>
    </location>
</feature>
<evidence type="ECO:0000256" key="1">
    <source>
        <dbReference type="SAM" id="MobiDB-lite"/>
    </source>
</evidence>
<dbReference type="Proteomes" id="UP000011115">
    <property type="component" value="Unassembled WGS sequence"/>
</dbReference>
<dbReference type="InParanoid" id="M1DRW7"/>
<dbReference type="PaxDb" id="4113-PGSC0003DMT400093409"/>
<dbReference type="EnsemblPlants" id="PGSC0003DMT400093409">
    <property type="protein sequence ID" value="PGSC0003DMT400093409"/>
    <property type="gene ID" value="PGSC0003DMG400042980"/>
</dbReference>
<dbReference type="HOGENOM" id="CLU_029307_2_1_1"/>
<keyword evidence="3" id="KW-1185">Reference proteome</keyword>
<reference evidence="3" key="1">
    <citation type="journal article" date="2011" name="Nature">
        <title>Genome sequence and analysis of the tuber crop potato.</title>
        <authorList>
            <consortium name="The Potato Genome Sequencing Consortium"/>
        </authorList>
    </citation>
    <scope>NUCLEOTIDE SEQUENCE [LARGE SCALE GENOMIC DNA]</scope>
    <source>
        <strain evidence="3">cv. DM1-3 516 R44</strain>
    </source>
</reference>
<feature type="compositionally biased region" description="Basic and acidic residues" evidence="1">
    <location>
        <begin position="203"/>
        <end position="213"/>
    </location>
</feature>
<feature type="region of interest" description="Disordered" evidence="1">
    <location>
        <begin position="189"/>
        <end position="233"/>
    </location>
</feature>
<name>M1DRW7_SOLTU</name>
<reference evidence="2" key="2">
    <citation type="submission" date="2015-06" db="UniProtKB">
        <authorList>
            <consortium name="EnsemblPlants"/>
        </authorList>
    </citation>
    <scope>IDENTIFICATION</scope>
    <source>
        <strain evidence="2">DM1-3 516 R44</strain>
    </source>
</reference>
<organism evidence="2 3">
    <name type="scientific">Solanum tuberosum</name>
    <name type="common">Potato</name>
    <dbReference type="NCBI Taxonomy" id="4113"/>
    <lineage>
        <taxon>Eukaryota</taxon>
        <taxon>Viridiplantae</taxon>
        <taxon>Streptophyta</taxon>
        <taxon>Embryophyta</taxon>
        <taxon>Tracheophyta</taxon>
        <taxon>Spermatophyta</taxon>
        <taxon>Magnoliopsida</taxon>
        <taxon>eudicotyledons</taxon>
        <taxon>Gunneridae</taxon>
        <taxon>Pentapetalae</taxon>
        <taxon>asterids</taxon>
        <taxon>lamiids</taxon>
        <taxon>Solanales</taxon>
        <taxon>Solanaceae</taxon>
        <taxon>Solanoideae</taxon>
        <taxon>Solaneae</taxon>
        <taxon>Solanum</taxon>
    </lineage>
</organism>
<proteinExistence type="predicted"/>
<sequence length="233" mass="25363">MSWVHHRENKDKSGNDYCFRNPYVCQAKPDISPFSALYRNARVPLDAKKDVKVIPATSINIRKIEAEYLKDQAEKKQTVVATTRSTPTEALLLISAFGPSGISIITATSTDTPGSSAAISRPPLTHTSLLWMGQMALSANRRASCLEADVPGMIQTALTDVVTPLNTTIEALAARIAVCEHKQGSTMEIPAMPERPHTTTGYGDREEQTKDSGAEAETDEEMLEGATENDSRN</sequence>
<evidence type="ECO:0000313" key="2">
    <source>
        <dbReference type="EnsemblPlants" id="PGSC0003DMT400093409"/>
    </source>
</evidence>